<keyword evidence="4" id="KW-0067">ATP-binding</keyword>
<evidence type="ECO:0000259" key="7">
    <source>
        <dbReference type="PROSITE" id="PS51194"/>
    </source>
</evidence>
<evidence type="ECO:0000313" key="9">
    <source>
        <dbReference type="Proteomes" id="UP001642482"/>
    </source>
</evidence>
<keyword evidence="9" id="KW-1185">Reference proteome</keyword>
<feature type="domain" description="Helicase ATP-binding" evidence="6">
    <location>
        <begin position="162"/>
        <end position="339"/>
    </location>
</feature>
<dbReference type="PROSITE" id="PS51192">
    <property type="entry name" value="HELICASE_ATP_BIND_1"/>
    <property type="match status" value="1"/>
</dbReference>
<name>A0ABP0ASE2_9PEZI</name>
<sequence>MLKRYGDVSEYIKKLSSPVRQAVGPDAILLACCILGGQLAKNDDNLRTIGLELKALVWNHLQDLQKIPLSSKINQFARKLSKGLGLLMDFPLCDDRILQTLHSEDVILAALSSLKVNRLMEPESKVEFQLRNCGPYMEKGFDSQPDPRVSNFNPDAWQREVLDVVDDRQSLFVVAPTSAGKTFISFYAMKQVLKESNDGVLVYVAPTKALCNQVAADIQARFNKGYPSMMVGKSVWAIHTRDYRVNTSTNCQVLVTVPQMLQNLLLSPTLSTGGGDNPWTSRIKWIVFDEVHSIGLSEEGVVWEQLLLIAPCPIIALSATVGNPNEFKDWMEGCEQRKGRELKMIIHPARYSDLRCYFWTPQEDFSFTGVAQTNRWPIPGLGPDGYNQDAPFTAIHPVAALLDRSRDSLDDISLESRNCLSLWQSMKRHQSAKYGLDLTLDPDRFFSKPATLKSRAVEWETELKKVMLHWMHNHDSPFLDVQKDFSSALEDNAPTRRYGIERILQLLVDLQKRDALPALIFLYDRTGCKDTVRKIVEQLRKSEVQWKETSPEWQRTLASFKKHQQEIKHLQKKAGKAPKKAKRAKNDGDDDYGPSSKLDALREDASQEGGKWAGFDPENPLEKFSLANYKKLAKSELEEIIKEIKYARLDDYIIEGLRRGVAVHHSGMNRGYLQIVEILFRKGFLSAVIATGTLALGINMPCKTVVFLGDSTFLTALNFRQGAGRAGRRGFDILGNIVFYDFTPHRAKEIMSLRLSDLRGHFPISTSLVLRTATLLHQTDRCEFSQQCLKSLFSQTRIYLGGPEGKDAIKHHLRFSIEYLRRHNLLSANGAPINFAGLISHLHYSEDSVFALHSLLEAGYFHKLCADIHRDEAGVLNNMVLVLSHLFGRIYCRRCKDKEWLENKVRPSSSVVLLPPLPAEAETILRKHNSETLSVFRSYVQTYVQQHLAGQPDDTLPFTHQKIASKNPSDTRSSQSAAELRSPFAALSGHTDKFYSIRELCSTVRAGVFLEESTVPYIGIYPVDTDGMPFNAYIYDFFRHGELKTLVTVNGIKDGDAWYLLQDFSLVLKTIVASIAKFISPSSGAGNELELIDLYDGQDGFEDDEGGVYSPEAIPGPALSEPTATEAEASITKAKAKSKKPKKVEVFDSWEDDKSESDEGEDEKNNEIVTSPGRSIVSLPLRPPAAGGSSAATASSPEQGLKTVLLAFERLHEQFEKKFKRVWA</sequence>
<evidence type="ECO:0000256" key="1">
    <source>
        <dbReference type="ARBA" id="ARBA00022741"/>
    </source>
</evidence>
<feature type="domain" description="Helicase C-terminal" evidence="7">
    <location>
        <begin position="597"/>
        <end position="776"/>
    </location>
</feature>
<dbReference type="PROSITE" id="PS51194">
    <property type="entry name" value="HELICASE_CTER"/>
    <property type="match status" value="1"/>
</dbReference>
<dbReference type="InterPro" id="IPR001650">
    <property type="entry name" value="Helicase_C-like"/>
</dbReference>
<accession>A0ABP0ASE2</accession>
<dbReference type="SMART" id="SM00490">
    <property type="entry name" value="HELICc"/>
    <property type="match status" value="1"/>
</dbReference>
<gene>
    <name evidence="8" type="ORF">SEUCBS140593_000744</name>
</gene>
<proteinExistence type="predicted"/>
<dbReference type="EMBL" id="CAWUHD010000004">
    <property type="protein sequence ID" value="CAK7210174.1"/>
    <property type="molecule type" value="Genomic_DNA"/>
</dbReference>
<dbReference type="InterPro" id="IPR059032">
    <property type="entry name" value="WHD_DDX60"/>
</dbReference>
<dbReference type="Pfam" id="PF26076">
    <property type="entry name" value="WHD_DDX60"/>
    <property type="match status" value="1"/>
</dbReference>
<dbReference type="InterPro" id="IPR027417">
    <property type="entry name" value="P-loop_NTPase"/>
</dbReference>
<dbReference type="Gene3D" id="3.40.50.300">
    <property type="entry name" value="P-loop containing nucleotide triphosphate hydrolases"/>
    <property type="match status" value="2"/>
</dbReference>
<dbReference type="PANTHER" id="PTHR44533">
    <property type="entry name" value="DEAD/H RNA HELICASE, PUTATIVE-RELATED"/>
    <property type="match status" value="1"/>
</dbReference>
<dbReference type="Proteomes" id="UP001642482">
    <property type="component" value="Unassembled WGS sequence"/>
</dbReference>
<evidence type="ECO:0000256" key="3">
    <source>
        <dbReference type="ARBA" id="ARBA00022806"/>
    </source>
</evidence>
<feature type="compositionally biased region" description="Basic residues" evidence="5">
    <location>
        <begin position="570"/>
        <end position="583"/>
    </location>
</feature>
<evidence type="ECO:0000259" key="6">
    <source>
        <dbReference type="PROSITE" id="PS51192"/>
    </source>
</evidence>
<comment type="caution">
    <text evidence="8">The sequence shown here is derived from an EMBL/GenBank/DDBJ whole genome shotgun (WGS) entry which is preliminary data.</text>
</comment>
<evidence type="ECO:0000256" key="2">
    <source>
        <dbReference type="ARBA" id="ARBA00022801"/>
    </source>
</evidence>
<feature type="region of interest" description="Disordered" evidence="5">
    <location>
        <begin position="1148"/>
        <end position="1198"/>
    </location>
</feature>
<evidence type="ECO:0000256" key="5">
    <source>
        <dbReference type="SAM" id="MobiDB-lite"/>
    </source>
</evidence>
<evidence type="ECO:0008006" key="10">
    <source>
        <dbReference type="Google" id="ProtNLM"/>
    </source>
</evidence>
<reference evidence="8 9" key="1">
    <citation type="submission" date="2024-01" db="EMBL/GenBank/DDBJ databases">
        <authorList>
            <person name="Allen C."/>
            <person name="Tagirdzhanova G."/>
        </authorList>
    </citation>
    <scope>NUCLEOTIDE SEQUENCE [LARGE SCALE GENOMIC DNA]</scope>
</reference>
<feature type="compositionally biased region" description="Low complexity" evidence="5">
    <location>
        <begin position="1124"/>
        <end position="1133"/>
    </location>
</feature>
<feature type="compositionally biased region" description="Acidic residues" evidence="5">
    <location>
        <begin position="1148"/>
        <end position="1164"/>
    </location>
</feature>
<keyword evidence="2" id="KW-0378">Hydrolase</keyword>
<organism evidence="8 9">
    <name type="scientific">Sporothrix eucalyptigena</name>
    <dbReference type="NCBI Taxonomy" id="1812306"/>
    <lineage>
        <taxon>Eukaryota</taxon>
        <taxon>Fungi</taxon>
        <taxon>Dikarya</taxon>
        <taxon>Ascomycota</taxon>
        <taxon>Pezizomycotina</taxon>
        <taxon>Sordariomycetes</taxon>
        <taxon>Sordariomycetidae</taxon>
        <taxon>Ophiostomatales</taxon>
        <taxon>Ophiostomataceae</taxon>
        <taxon>Sporothrix</taxon>
    </lineage>
</organism>
<feature type="region of interest" description="Disordered" evidence="5">
    <location>
        <begin position="568"/>
        <end position="597"/>
    </location>
</feature>
<feature type="region of interest" description="Disordered" evidence="5">
    <location>
        <begin position="1104"/>
        <end position="1135"/>
    </location>
</feature>
<dbReference type="PANTHER" id="PTHR44533:SF4">
    <property type="entry name" value="DEAD_H RNA HELICASE, PUTATIVE-RELATED"/>
    <property type="match status" value="1"/>
</dbReference>
<dbReference type="SMART" id="SM00487">
    <property type="entry name" value="DEXDc"/>
    <property type="match status" value="1"/>
</dbReference>
<keyword evidence="1" id="KW-0547">Nucleotide-binding</keyword>
<protein>
    <recommendedName>
        <fullName evidence="10">P-loop containing nucleoside triphosphate hydrolase protein</fullName>
    </recommendedName>
</protein>
<feature type="compositionally biased region" description="Low complexity" evidence="5">
    <location>
        <begin position="1184"/>
        <end position="1197"/>
    </location>
</feature>
<evidence type="ECO:0000313" key="8">
    <source>
        <dbReference type="EMBL" id="CAK7210174.1"/>
    </source>
</evidence>
<dbReference type="Pfam" id="PF00270">
    <property type="entry name" value="DEAD"/>
    <property type="match status" value="1"/>
</dbReference>
<dbReference type="InterPro" id="IPR014001">
    <property type="entry name" value="Helicase_ATP-bd"/>
</dbReference>
<dbReference type="InterPro" id="IPR052431">
    <property type="entry name" value="SKI2_subfamily_helicases"/>
</dbReference>
<dbReference type="SUPFAM" id="SSF52540">
    <property type="entry name" value="P-loop containing nucleoside triphosphate hydrolases"/>
    <property type="match status" value="1"/>
</dbReference>
<keyword evidence="3" id="KW-0347">Helicase</keyword>
<evidence type="ECO:0000256" key="4">
    <source>
        <dbReference type="ARBA" id="ARBA00022840"/>
    </source>
</evidence>
<dbReference type="InterPro" id="IPR011545">
    <property type="entry name" value="DEAD/DEAH_box_helicase_dom"/>
</dbReference>